<dbReference type="InterPro" id="IPR006584">
    <property type="entry name" value="Cellulose-bd_IV"/>
</dbReference>
<dbReference type="InterPro" id="IPR013783">
    <property type="entry name" value="Ig-like_fold"/>
</dbReference>
<dbReference type="InterPro" id="IPR006644">
    <property type="entry name" value="Cadg"/>
</dbReference>
<feature type="region of interest" description="Disordered" evidence="2">
    <location>
        <begin position="1111"/>
        <end position="1137"/>
    </location>
</feature>
<dbReference type="GO" id="GO:0005509">
    <property type="term" value="F:calcium ion binding"/>
    <property type="evidence" value="ECO:0007669"/>
    <property type="project" value="InterPro"/>
</dbReference>
<dbReference type="EMBL" id="MNAO01000099">
    <property type="protein sequence ID" value="OHV16699.1"/>
    <property type="molecule type" value="Genomic_DNA"/>
</dbReference>
<dbReference type="PROSITE" id="PS51175">
    <property type="entry name" value="CBM6"/>
    <property type="match status" value="9"/>
</dbReference>
<name>A0A1S1P626_METEX</name>
<dbReference type="Gene3D" id="2.120.10.30">
    <property type="entry name" value="TolB, C-terminal domain"/>
    <property type="match status" value="1"/>
</dbReference>
<gene>
    <name evidence="4" type="ORF">BK022_10435</name>
</gene>
<feature type="region of interest" description="Disordered" evidence="2">
    <location>
        <begin position="1238"/>
        <end position="1266"/>
    </location>
</feature>
<accession>A0A1S1P626</accession>
<dbReference type="CDD" id="cd04080">
    <property type="entry name" value="CBM6_cellulase-like"/>
    <property type="match status" value="4"/>
</dbReference>
<dbReference type="Proteomes" id="UP000180215">
    <property type="component" value="Unassembled WGS sequence"/>
</dbReference>
<dbReference type="InterPro" id="IPR005084">
    <property type="entry name" value="CBM6"/>
</dbReference>
<evidence type="ECO:0000313" key="5">
    <source>
        <dbReference type="Proteomes" id="UP000180215"/>
    </source>
</evidence>
<feature type="domain" description="CBM6" evidence="3">
    <location>
        <begin position="2663"/>
        <end position="2790"/>
    </location>
</feature>
<proteinExistence type="predicted"/>
<evidence type="ECO:0000256" key="1">
    <source>
        <dbReference type="ARBA" id="ARBA00022729"/>
    </source>
</evidence>
<feature type="domain" description="CBM6" evidence="3">
    <location>
        <begin position="1670"/>
        <end position="1795"/>
    </location>
</feature>
<feature type="domain" description="CBM6" evidence="3">
    <location>
        <begin position="2916"/>
        <end position="3051"/>
    </location>
</feature>
<sequence>MLDQFGLRAGYTGTGYLDFGNDAGDRASFVVTVAQAGTYELAIRYASGDARALDLAVGTEPATQVEFANTGAPASGTTPAVDGFNVWATKTVTVTLAAGANTLSLAIPAGRVNGPNIDSLTISKPQAPADVSADADDIPLFLSGPVGELTGAAKESINFKIAGVDADIVKTEISFDNGVTRTLVRPDADGDFVADGSGLAAGSYTARVYVTDGAGNVASSSMSIVIGGTVTVAPFTIQAEDATRVTVQDTGVPTNADFTRVVDAAHPDATGNFRAGAVGGAYMDFGANPGDAITLNVDAPAAGTYLVTFRYANGGAANRPLDLRLNDGAPLSVDFAPGPVVGTGTTASGWESWVEKTVELTLKAGANTIALAIPAGALAGPNIDEIRFVHQGSGPSQPQPFQLTIEGETFTPIDTTGTGNAITQARTLANKEPTLPLLRDANGDGLWDGFTGTGYLDMGAQIGDAASFNLTTPQAGAYTFAFRYSNGGNPQGDRAMTVAVNGITQTLSFPGTDVNGWDNWKIATVELNLAAGANTVTIANTVANGPNIDSVTISRDGAPVDPRGRELFQEVVKINFEPAPGQNTQGLPTGYVTPTGYLADTGAAYGERGNGFSYGWVTEASVVDGTDNGTIAAAQPANAHWYKNIVTGASSLQKTYAHFEYPGAGAAGARAWEMALANGTYQVKLSIGDTAGAFDSTYAINVEGKRFMPSWVPLNPIDGSQNGGGFRSTLVTGIVQVTDGRLTVDSIGGTNTEIQYLEIDRLPDLTPTDERTADLDYSTFAAPRAAYLNDQVSIALGENGQLPTGINPLSSFVVGVNVQAPNHRGPNIAHVEGVKLVETLTGQEVAINVQISGGADSLTIRPLQALKANTSYTLKVEDVLDLGSITDAAAAIRQMQDLTTTFVTGVAPTEVAREVAFTTSTLLDGFADGAGGFTTVEFGPDGKLYVATIMGEIYRWGVNSDGSINKASKETLSLDYLQSGEDRRGIIGFTFDPTDPNTIWISDNYPIPRENKAFSTPEFSGRVSKITLGQNGSFTDATAETYITGLPRSGGDHVTNSLEFRANPDAGQPGEPAYLLYLSQGSNSAAGAPDGAWGNRPERLLNASVLEIDPTRNAPTGGFDVRTEPVTTPTTQNPLSSFNSDGTYAGFYNPFAPDAVLKIFATGIRNAYDLVWHSNGHLYMPTNGTASGGKTFDDPTQPGSQVIVNSPTQDDYFFTVEQGKYYGHPNILRDEYILNGGNPTSGVDKNEVTDRKDGNPNTDGYDPGVRPDLNYDLDGAYSLGRNQSPNGAIEYKGGAFGTNLKGAVLFAQFSTGDNVRAIRVDASGKIIGDDVLRRPDGSVINNYIDPLDIIENPVTGQLYLMTLNRGTGASQLILLTPAPGGVTQDLTADEGGNLALVAVDVSNPAASIFQLNGLDSDITAVRVSFNGGSSQTVTLNAQNRFTADLGTLTGPVIATVEVTDDALNRASTTATFTPGQNPGSTDLVSLVTIQAEDTTPGDGTAVTVATGATAQIQIRSAANPEPNATGTGYVNGLRPGAVGLDGNTSNTDGVPGGYADFGASNADFVTFSFSVPSTQAGAGVIKVRYANGAATDRPLEAVLNGASIGNVSFVPPAGVTGDPAWTVWQTIDVPANLVAGLNTITFRSVAATGPNIDQIEVLVPKAAPPSVPYAFYEAETAQIVGAKVVTESRNQIGTGFVDFDGTGNQSITWTVNSASAGSFELAFRYALAASKADRPLSLTVNGADLGPVNFEGFGPDAENTWQFQTAVVNLKQGANTITVTAPNAVGPNIDQLRVATGPAAPPFEPDYVPVTTEARIELEQTADSSTRILNSQAVEFYFKVEANGLYALDLAANAGAANGGTLRLFLNGTATEEIAFPGAGNAGERTVYVNLESGTSYALRVLSSAPGANALDYLDVRRAPGNPNADIAVQSLDPAFQDNRLHFSYLEDPDAVAPDDLDRDFKDSGTVRITNTGTETLSLTDYELTGPFVLANPTQLDGLAIAAGQSVDVTVLFNRAAYTPPTTNIDGTSTIFTGALKLITNDADTPFTIIDLAGFWQARDESGQEPNVNEIWKIFGFGNVIEGLTLRGGGENSVLSTNDVFAKTDETEVLSPYWRIADGVTEAKVTQIAAFHGTGGATLHIHNPGNKGANVRFWDHEGTDNQRLLPNAGNDTSFATRSFDRGIIPDGWAGNDIFGISVAGLSTDPRLNPRGNVEVPGAQQGHTVKMFQALDAQGKVIPNVYLGVMDYTGINYDYNDNLFVIEGVTPIGFGQHMVVSGLDDAAAGDRLVFTNIDSPANASQAFRNEATFTIRNDGSAPLTIDSVTTGSAAFQIVGTPPASIAVGASANVTVRFVGTHDGTSAGADLAESTLTIRSNDFAQGEKLIALAGLAQEFSENNSEPTVAQIVKALGYSTDMAQGDLANGGRVETVGNEVLMPYLERLDATKAIEVIQVAAFLNQGNVARLGFHSLASSQVTNLFANDDQQGQTVLPDQLVTGAGAGASVARGTINQSTPFGLYISVDGRPTYSSWTDPVANRIDPQFGQLVGDDQGHLIRFFEARDSNGAVIAGTYIGIQDYPGAGNYDYNDHMFVIKNVKPHVLTSTNDANGDRINDALQRDTDGDGLVNFFDTTNTAQTPFGGTAPQIGAAPVVIDATRFDLGGQGVAYNDTTANDEGGTAGRNEGVDIVGNNVAVGYIAAGEWIEYTVNVARAGVHTLTFAAASPDPGRTITASFEQNGSTYVTAASANVVDTNNYTSFTATTPVQVNLAAGVQTVRLTFGGGAFDLDTFTIDRANVAPTVAQTLSGASATQGQFFSYTIPAGTFVDVDGDPLAYTVTGLPAGLSFNAATRVISGTPLTAGSLTLQVTASDGAASVSTPLAVAVAALPGGLQQPFGGTAPTFTNGVLTVDASNFDTGGQGIAYSDNAGRDGGTTFRAGEAVEFVNSQNDIGYIRPGEWVEYTINAPTGGTYDLSFLAKTPLANASIAVSLNGGAALGTAALQDGGTSFDAAPFQSSAPIGVNLAAGVQTLRLTFNGTPQAGSPYVLDLRSFTLDLRETPLTQTPFGGTATGFTNGVLTVDASNYDNGGQGVAYNDAAGLQGGTNGGRAGSAVEQTGTGDIGWIDPGDWTEYTISVPTAGAYDLDLLLSNGGETGRSAKVDFYKPGAATPYATSGSIANPSTGSYNTFVAREVDDIALDAGTQIVRVTFSGGSQDFRSFTLTAPSNPQNPFGTTAPTFTNGLLTVDASNFDTGGQGIAYSDNAGRDGGTTFRAGEAVEFVNSQNDIGYIRPGEWVEYTINAPTGGTYDLSFLAKTPLANASIAVSLNGGAALGTAALEDGGASFDAAPFQSSAPIGITLAEGVQTLRLTFNGTPQAGSPYVLDLRSFTLDLREPGPNALSALTANSETGPGEPESDSTVFSLMQSGAVEKFVWYPDSAVSDDVYATLTSAMSELYGPEAVSQAAGGGTADPHLPLAGDPGLGATMFTDAPSGITVPKALFSTPTPTHFNFGVRFAMPAAPDPVSHHPLPLEQETSDQPFAPLSPVLGEFETLMHIA</sequence>
<dbReference type="Pfam" id="PF03422">
    <property type="entry name" value="CBM_6"/>
    <property type="match status" value="5"/>
</dbReference>
<dbReference type="GO" id="GO:0030246">
    <property type="term" value="F:carbohydrate binding"/>
    <property type="evidence" value="ECO:0007669"/>
    <property type="project" value="InterPro"/>
</dbReference>
<dbReference type="Gene3D" id="2.60.40.10">
    <property type="entry name" value="Immunoglobulins"/>
    <property type="match status" value="4"/>
</dbReference>
<feature type="compositionally biased region" description="Basic and acidic residues" evidence="2">
    <location>
        <begin position="1244"/>
        <end position="1254"/>
    </location>
</feature>
<feature type="domain" description="CBM6" evidence="3">
    <location>
        <begin position="3251"/>
        <end position="3386"/>
    </location>
</feature>
<feature type="domain" description="CBM6" evidence="3">
    <location>
        <begin position="1487"/>
        <end position="1658"/>
    </location>
</feature>
<dbReference type="SMART" id="SM00736">
    <property type="entry name" value="CADG"/>
    <property type="match status" value="1"/>
</dbReference>
<comment type="caution">
    <text evidence="4">The sequence shown here is derived from an EMBL/GenBank/DDBJ whole genome shotgun (WGS) entry which is preliminary data.</text>
</comment>
<feature type="region of interest" description="Disordered" evidence="2">
    <location>
        <begin position="3394"/>
        <end position="3413"/>
    </location>
</feature>
<dbReference type="InterPro" id="IPR044016">
    <property type="entry name" value="Big_13"/>
</dbReference>
<dbReference type="Pfam" id="PF16990">
    <property type="entry name" value="CBM_35"/>
    <property type="match status" value="1"/>
</dbReference>
<feature type="domain" description="CBM6" evidence="3">
    <location>
        <begin position="260"/>
        <end position="389"/>
    </location>
</feature>
<dbReference type="SUPFAM" id="SSF49313">
    <property type="entry name" value="Cadherin-like"/>
    <property type="match status" value="1"/>
</dbReference>
<feature type="compositionally biased region" description="Polar residues" evidence="2">
    <location>
        <begin position="1125"/>
        <end position="1137"/>
    </location>
</feature>
<reference evidence="4 5" key="1">
    <citation type="submission" date="2016-10" db="EMBL/GenBank/DDBJ databases">
        <title>Draft genome sequence of Methylobacterium extorquens CP3, a seed endophyte of Crotalaria pumila with plant growth-promoting and metal tolerance properties.</title>
        <authorList>
            <person name="Sanchez-Lopez A.S."/>
            <person name="Van Hamme J.D."/>
            <person name="Thijs S."/>
            <person name="Mcammond B.M."/>
            <person name="Stevens V."/>
            <person name="Gonzalez-Chavez M.D.C."/>
            <person name="Vangronsveld J."/>
        </authorList>
    </citation>
    <scope>NUCLEOTIDE SEQUENCE [LARGE SCALE GENOMIC DNA]</scope>
    <source>
        <strain evidence="4 5">CP3</strain>
    </source>
</reference>
<dbReference type="Pfam" id="PF05345">
    <property type="entry name" value="He_PIG"/>
    <property type="match status" value="1"/>
</dbReference>
<evidence type="ECO:0000259" key="3">
    <source>
        <dbReference type="PROSITE" id="PS51175"/>
    </source>
</evidence>
<protein>
    <recommendedName>
        <fullName evidence="3">CBM6 domain-containing protein</fullName>
    </recommendedName>
</protein>
<feature type="domain" description="CBM6" evidence="3">
    <location>
        <begin position="403"/>
        <end position="554"/>
    </location>
</feature>
<dbReference type="InterPro" id="IPR015919">
    <property type="entry name" value="Cadherin-like_sf"/>
</dbReference>
<dbReference type="InterPro" id="IPR008979">
    <property type="entry name" value="Galactose-bd-like_sf"/>
</dbReference>
<dbReference type="SUPFAM" id="SSF49785">
    <property type="entry name" value="Galactose-binding domain-like"/>
    <property type="match status" value="10"/>
</dbReference>
<dbReference type="Pfam" id="PF19077">
    <property type="entry name" value="Big_13"/>
    <property type="match status" value="1"/>
</dbReference>
<dbReference type="Gene3D" id="2.60.120.260">
    <property type="entry name" value="Galactose-binding domain-like"/>
    <property type="match status" value="10"/>
</dbReference>
<feature type="domain" description="CBM6" evidence="3">
    <location>
        <begin position="3074"/>
        <end position="3218"/>
    </location>
</feature>
<dbReference type="Gene3D" id="2.60.120.430">
    <property type="entry name" value="Galactose-binding lectin"/>
    <property type="match status" value="1"/>
</dbReference>
<dbReference type="InterPro" id="IPR011042">
    <property type="entry name" value="6-blade_b-propeller_TolB-like"/>
</dbReference>
<organism evidence="4 5">
    <name type="scientific">Methylorubrum extorquens</name>
    <name type="common">Methylobacterium dichloromethanicum</name>
    <name type="synonym">Methylobacterium extorquens</name>
    <dbReference type="NCBI Taxonomy" id="408"/>
    <lineage>
        <taxon>Bacteria</taxon>
        <taxon>Pseudomonadati</taxon>
        <taxon>Pseudomonadota</taxon>
        <taxon>Alphaproteobacteria</taxon>
        <taxon>Hyphomicrobiales</taxon>
        <taxon>Methylobacteriaceae</taxon>
        <taxon>Methylorubrum</taxon>
    </lineage>
</organism>
<evidence type="ECO:0000256" key="2">
    <source>
        <dbReference type="SAM" id="MobiDB-lite"/>
    </source>
</evidence>
<dbReference type="SMART" id="SM00606">
    <property type="entry name" value="CBD_IV"/>
    <property type="match status" value="5"/>
</dbReference>
<feature type="domain" description="CBM6" evidence="3">
    <location>
        <begin position="1"/>
        <end position="123"/>
    </location>
</feature>
<evidence type="ECO:0000313" key="4">
    <source>
        <dbReference type="EMBL" id="OHV16699.1"/>
    </source>
</evidence>
<dbReference type="GO" id="GO:0016020">
    <property type="term" value="C:membrane"/>
    <property type="evidence" value="ECO:0007669"/>
    <property type="project" value="InterPro"/>
</dbReference>
<keyword evidence="1" id="KW-0732">Signal</keyword>